<evidence type="ECO:0000313" key="1">
    <source>
        <dbReference type="EMBL" id="CAK7916174.1"/>
    </source>
</evidence>
<proteinExistence type="predicted"/>
<name>A0AAV1U2M8_9STRA</name>
<evidence type="ECO:0008006" key="4">
    <source>
        <dbReference type="Google" id="ProtNLM"/>
    </source>
</evidence>
<organism evidence="2 3">
    <name type="scientific">Peronospora matthiolae</name>
    <dbReference type="NCBI Taxonomy" id="2874970"/>
    <lineage>
        <taxon>Eukaryota</taxon>
        <taxon>Sar</taxon>
        <taxon>Stramenopiles</taxon>
        <taxon>Oomycota</taxon>
        <taxon>Peronosporomycetes</taxon>
        <taxon>Peronosporales</taxon>
        <taxon>Peronosporaceae</taxon>
        <taxon>Peronospora</taxon>
    </lineage>
</organism>
<dbReference type="Proteomes" id="UP001162060">
    <property type="component" value="Unassembled WGS sequence"/>
</dbReference>
<protein>
    <recommendedName>
        <fullName evidence="4">Reverse transcriptase Ty1/copia-type domain-containing protein</fullName>
    </recommendedName>
</protein>
<dbReference type="EMBL" id="CAKLBY020000044">
    <property type="protein sequence ID" value="CAK7916174.1"/>
    <property type="molecule type" value="Genomic_DNA"/>
</dbReference>
<comment type="caution">
    <text evidence="2">The sequence shown here is derived from an EMBL/GenBank/DDBJ whole genome shotgun (WGS) entry which is preliminary data.</text>
</comment>
<sequence>MNSTRVVLAVVMTKGYVTEQLDADTAFVNSDLKEEVYVEVPNGIPYA</sequence>
<accession>A0AAV1U2M8</accession>
<evidence type="ECO:0000313" key="3">
    <source>
        <dbReference type="Proteomes" id="UP001162060"/>
    </source>
</evidence>
<dbReference type="AlphaFoldDB" id="A0AAV1U2M8"/>
<gene>
    <name evidence="2" type="ORF">PM001_LOCUS14076</name>
    <name evidence="1" type="ORF">PM001_LOCUS5346</name>
</gene>
<evidence type="ECO:0000313" key="2">
    <source>
        <dbReference type="EMBL" id="CAK7928926.1"/>
    </source>
</evidence>
<dbReference type="EMBL" id="CAKLBY020000143">
    <property type="protein sequence ID" value="CAK7928926.1"/>
    <property type="molecule type" value="Genomic_DNA"/>
</dbReference>
<reference evidence="2" key="1">
    <citation type="submission" date="2024-01" db="EMBL/GenBank/DDBJ databases">
        <authorList>
            <person name="Webb A."/>
        </authorList>
    </citation>
    <scope>NUCLEOTIDE SEQUENCE</scope>
    <source>
        <strain evidence="2">Pm1</strain>
    </source>
</reference>